<feature type="region of interest" description="Disordered" evidence="7">
    <location>
        <begin position="1"/>
        <end position="108"/>
    </location>
</feature>
<evidence type="ECO:0000313" key="9">
    <source>
        <dbReference type="EMBL" id="KAF5955279.1"/>
    </source>
</evidence>
<dbReference type="Gene3D" id="1.10.510.10">
    <property type="entry name" value="Transferase(Phosphotransferase) domain 1"/>
    <property type="match status" value="1"/>
</dbReference>
<dbReference type="InterPro" id="IPR000719">
    <property type="entry name" value="Prot_kinase_dom"/>
</dbReference>
<dbReference type="AlphaFoldDB" id="A0A7J7HRP4"/>
<keyword evidence="2" id="KW-0808">Transferase</keyword>
<dbReference type="InterPro" id="IPR011009">
    <property type="entry name" value="Kinase-like_dom_sf"/>
</dbReference>
<evidence type="ECO:0000256" key="5">
    <source>
        <dbReference type="ARBA" id="ARBA00022840"/>
    </source>
</evidence>
<proteinExistence type="inferred from homology"/>
<dbReference type="InterPro" id="IPR050108">
    <property type="entry name" value="CDK"/>
</dbReference>
<keyword evidence="10" id="KW-1185">Reference proteome</keyword>
<feature type="compositionally biased region" description="Basic and acidic residues" evidence="7">
    <location>
        <begin position="467"/>
        <end position="499"/>
    </location>
</feature>
<feature type="compositionally biased region" description="Basic and acidic residues" evidence="7">
    <location>
        <begin position="38"/>
        <end position="48"/>
    </location>
</feature>
<comment type="caution">
    <text evidence="9">The sequence shown here is derived from an EMBL/GenBank/DDBJ whole genome shotgun (WGS) entry which is preliminary data.</text>
</comment>
<keyword evidence="4" id="KW-0418">Kinase</keyword>
<evidence type="ECO:0000256" key="1">
    <source>
        <dbReference type="ARBA" id="ARBA00006485"/>
    </source>
</evidence>
<sequence>MGCTQGKPSSNSPPWNLQKLKMENGYAKGKYNNNNNVEARRSRPESRKSSAARPMPRISSAGHSGSIGSGTGGREEPKLITREVIKKDSGGRGGGSGGGGNIPKRMNRSLNLGGEEEMVDGWPKWLIDNIPKEVLAGIVPRSAESYDMLDKVGQGTYSNVYKARDKETGKIVALKKVKFDTTEPESVKFMAREIVILQKLDHPNIVKLEGLATSRMQYSLYLVFEYMHSDLARIISRPDENLTEPQVKSYMHQLLSGLEHCHNRGILHRDIKGSNLLIDKNGMLKIADFGLANYFDPTRKRHLTSRVVTLWYRAPELLLGVTAYGVGIDLWSAGCLMAEMFGGRPIMPGRTEVEQLHRIFKLCGTPSEEYWKRLKVSTTFRPPREYKPSLREVFRDFPPSSPGLLNILLSLDPALRGSAASALGNEFFYTSPLACDLSGLPVVYKEEDEPIQARRHKNLKMRHRSKTQRERSKKDLVAMEKPEGDFGSSKEDPKKREELNLQQGSSTGTSTSSSMKQSNQEGSPPPPPRLLSPYVLSSQQQNMFNRSDAHPNATKNIKNLPPLPNAKTRPIKYNFDNDDDDNMYRLNQVQRSVSTREFRKLDQRKLFKLHATVTGIGELALDPLETVPQR</sequence>
<dbReference type="Proteomes" id="UP000593564">
    <property type="component" value="Unassembled WGS sequence"/>
</dbReference>
<feature type="domain" description="Protein kinase" evidence="8">
    <location>
        <begin position="146"/>
        <end position="428"/>
    </location>
</feature>
<evidence type="ECO:0000256" key="4">
    <source>
        <dbReference type="ARBA" id="ARBA00022777"/>
    </source>
</evidence>
<dbReference type="GO" id="GO:0000307">
    <property type="term" value="C:cyclin-dependent protein kinase holoenzyme complex"/>
    <property type="evidence" value="ECO:0007669"/>
    <property type="project" value="TreeGrafter"/>
</dbReference>
<feature type="region of interest" description="Disordered" evidence="7">
    <location>
        <begin position="453"/>
        <end position="533"/>
    </location>
</feature>
<dbReference type="InterPro" id="IPR008271">
    <property type="entry name" value="Ser/Thr_kinase_AS"/>
</dbReference>
<feature type="compositionally biased region" description="Gly residues" evidence="7">
    <location>
        <begin position="91"/>
        <end position="101"/>
    </location>
</feature>
<accession>A0A7J7HRP4</accession>
<keyword evidence="5 6" id="KW-0067">ATP-binding</keyword>
<dbReference type="PANTHER" id="PTHR24056:SF425">
    <property type="entry name" value="PROTEIN KINASE DOMAIN-CONTAINING PROTEIN"/>
    <property type="match status" value="1"/>
</dbReference>
<keyword evidence="3 6" id="KW-0547">Nucleotide-binding</keyword>
<dbReference type="CDD" id="cd07840">
    <property type="entry name" value="STKc_CDK9_like"/>
    <property type="match status" value="1"/>
</dbReference>
<dbReference type="SMART" id="SM00220">
    <property type="entry name" value="S_TKc"/>
    <property type="match status" value="1"/>
</dbReference>
<evidence type="ECO:0000256" key="7">
    <source>
        <dbReference type="SAM" id="MobiDB-lite"/>
    </source>
</evidence>
<dbReference type="InterPro" id="IPR017441">
    <property type="entry name" value="Protein_kinase_ATP_BS"/>
</dbReference>
<dbReference type="GO" id="GO:0032968">
    <property type="term" value="P:positive regulation of transcription elongation by RNA polymerase II"/>
    <property type="evidence" value="ECO:0007669"/>
    <property type="project" value="TreeGrafter"/>
</dbReference>
<dbReference type="EMBL" id="JACBKZ010000003">
    <property type="protein sequence ID" value="KAF5955279.1"/>
    <property type="molecule type" value="Genomic_DNA"/>
</dbReference>
<gene>
    <name evidence="9" type="ORF">HYC85_008135</name>
</gene>
<dbReference type="GO" id="GO:0005634">
    <property type="term" value="C:nucleus"/>
    <property type="evidence" value="ECO:0007669"/>
    <property type="project" value="TreeGrafter"/>
</dbReference>
<evidence type="ECO:0000259" key="8">
    <source>
        <dbReference type="PROSITE" id="PS50011"/>
    </source>
</evidence>
<feature type="compositionally biased region" description="Polar residues" evidence="7">
    <location>
        <begin position="1"/>
        <end position="15"/>
    </location>
</feature>
<dbReference type="FunFam" id="3.30.200.20:FF:000021">
    <property type="entry name" value="probable serine/threonine-protein kinase At1g54610"/>
    <property type="match status" value="1"/>
</dbReference>
<reference evidence="9 10" key="2">
    <citation type="submission" date="2020-07" db="EMBL/GenBank/DDBJ databases">
        <title>Genome assembly of wild tea tree DASZ reveals pedigree and selection history of tea varieties.</title>
        <authorList>
            <person name="Zhang W."/>
        </authorList>
    </citation>
    <scope>NUCLEOTIDE SEQUENCE [LARGE SCALE GENOMIC DNA]</scope>
    <source>
        <strain evidence="10">cv. G240</strain>
        <tissue evidence="9">Leaf</tissue>
    </source>
</reference>
<protein>
    <recommendedName>
        <fullName evidence="8">Protein kinase domain-containing protein</fullName>
    </recommendedName>
</protein>
<feature type="binding site" evidence="6">
    <location>
        <position position="175"/>
    </location>
    <ligand>
        <name>ATP</name>
        <dbReference type="ChEBI" id="CHEBI:30616"/>
    </ligand>
</feature>
<feature type="compositionally biased region" description="Basic and acidic residues" evidence="7">
    <location>
        <begin position="73"/>
        <end position="90"/>
    </location>
</feature>
<dbReference type="SUPFAM" id="SSF56112">
    <property type="entry name" value="Protein kinase-like (PK-like)"/>
    <property type="match status" value="1"/>
</dbReference>
<evidence type="ECO:0000256" key="6">
    <source>
        <dbReference type="PROSITE-ProRule" id="PRU10141"/>
    </source>
</evidence>
<name>A0A7J7HRP4_CAMSI</name>
<evidence type="ECO:0000313" key="10">
    <source>
        <dbReference type="Proteomes" id="UP000593564"/>
    </source>
</evidence>
<dbReference type="Pfam" id="PF00069">
    <property type="entry name" value="Pkinase"/>
    <property type="match status" value="1"/>
</dbReference>
<dbReference type="PROSITE" id="PS00107">
    <property type="entry name" value="PROTEIN_KINASE_ATP"/>
    <property type="match status" value="1"/>
</dbReference>
<comment type="similarity">
    <text evidence="1">Belongs to the protein kinase superfamily. CMGC Ser/Thr protein kinase family. CDC2/CDKX subfamily.</text>
</comment>
<dbReference type="PROSITE" id="PS50011">
    <property type="entry name" value="PROTEIN_KINASE_DOM"/>
    <property type="match status" value="1"/>
</dbReference>
<dbReference type="Gene3D" id="3.30.200.20">
    <property type="entry name" value="Phosphorylase Kinase, domain 1"/>
    <property type="match status" value="1"/>
</dbReference>
<evidence type="ECO:0000256" key="2">
    <source>
        <dbReference type="ARBA" id="ARBA00022679"/>
    </source>
</evidence>
<organism evidence="9 10">
    <name type="scientific">Camellia sinensis</name>
    <name type="common">Tea plant</name>
    <name type="synonym">Thea sinensis</name>
    <dbReference type="NCBI Taxonomy" id="4442"/>
    <lineage>
        <taxon>Eukaryota</taxon>
        <taxon>Viridiplantae</taxon>
        <taxon>Streptophyta</taxon>
        <taxon>Embryophyta</taxon>
        <taxon>Tracheophyta</taxon>
        <taxon>Spermatophyta</taxon>
        <taxon>Magnoliopsida</taxon>
        <taxon>eudicotyledons</taxon>
        <taxon>Gunneridae</taxon>
        <taxon>Pentapetalae</taxon>
        <taxon>asterids</taxon>
        <taxon>Ericales</taxon>
        <taxon>Theaceae</taxon>
        <taxon>Camellia</taxon>
    </lineage>
</organism>
<feature type="compositionally biased region" description="Low complexity" evidence="7">
    <location>
        <begin position="504"/>
        <end position="514"/>
    </location>
</feature>
<dbReference type="FunFam" id="1.10.510.10:FF:000620">
    <property type="entry name" value="Putative serine/threonine-protein kinase"/>
    <property type="match status" value="1"/>
</dbReference>
<feature type="compositionally biased region" description="Basic residues" evidence="7">
    <location>
        <begin position="453"/>
        <end position="466"/>
    </location>
</feature>
<dbReference type="PROSITE" id="PS00108">
    <property type="entry name" value="PROTEIN_KINASE_ST"/>
    <property type="match status" value="1"/>
</dbReference>
<feature type="compositionally biased region" description="Low complexity" evidence="7">
    <location>
        <begin position="23"/>
        <end position="37"/>
    </location>
</feature>
<dbReference type="GO" id="GO:0008353">
    <property type="term" value="F:RNA polymerase II CTD heptapeptide repeat kinase activity"/>
    <property type="evidence" value="ECO:0007669"/>
    <property type="project" value="TreeGrafter"/>
</dbReference>
<dbReference type="PANTHER" id="PTHR24056">
    <property type="entry name" value="CELL DIVISION PROTEIN KINASE"/>
    <property type="match status" value="1"/>
</dbReference>
<dbReference type="GO" id="GO:0005524">
    <property type="term" value="F:ATP binding"/>
    <property type="evidence" value="ECO:0007669"/>
    <property type="project" value="UniProtKB-UniRule"/>
</dbReference>
<reference evidence="10" key="1">
    <citation type="journal article" date="2020" name="Nat. Commun.">
        <title>Genome assembly of wild tea tree DASZ reveals pedigree and selection history of tea varieties.</title>
        <authorList>
            <person name="Zhang W."/>
            <person name="Zhang Y."/>
            <person name="Qiu H."/>
            <person name="Guo Y."/>
            <person name="Wan H."/>
            <person name="Zhang X."/>
            <person name="Scossa F."/>
            <person name="Alseekh S."/>
            <person name="Zhang Q."/>
            <person name="Wang P."/>
            <person name="Xu L."/>
            <person name="Schmidt M.H."/>
            <person name="Jia X."/>
            <person name="Li D."/>
            <person name="Zhu A."/>
            <person name="Guo F."/>
            <person name="Chen W."/>
            <person name="Ni D."/>
            <person name="Usadel B."/>
            <person name="Fernie A.R."/>
            <person name="Wen W."/>
        </authorList>
    </citation>
    <scope>NUCLEOTIDE SEQUENCE [LARGE SCALE GENOMIC DNA]</scope>
    <source>
        <strain evidence="10">cv. G240</strain>
    </source>
</reference>
<evidence type="ECO:0000256" key="3">
    <source>
        <dbReference type="ARBA" id="ARBA00022741"/>
    </source>
</evidence>